<dbReference type="InterPro" id="IPR016181">
    <property type="entry name" value="Acyl_CoA_acyltransferase"/>
</dbReference>
<gene>
    <name evidence="2" type="ORF">HMPREF0501_01210</name>
</gene>
<dbReference type="CDD" id="cd04301">
    <property type="entry name" value="NAT_SF"/>
    <property type="match status" value="1"/>
</dbReference>
<reference evidence="2 3" key="1">
    <citation type="submission" date="2009-06" db="EMBL/GenBank/DDBJ databases">
        <title>The Genome Sequence of Lactobacillus coleohominis strain 101-4-CHN.</title>
        <authorList>
            <consortium name="The Broad Institute Genome Sequencing Platform"/>
            <person name="Ward D."/>
            <person name="Young S.K."/>
            <person name="Zeng Q."/>
            <person name="Koehrsen M."/>
            <person name="Alvarado L."/>
            <person name="Berlin A."/>
            <person name="Borenstein D."/>
            <person name="Chen Z."/>
            <person name="Engels R."/>
            <person name="Freedman E."/>
            <person name="Gellesch M."/>
            <person name="Goldberg J."/>
            <person name="Griggs A."/>
            <person name="Gujja S."/>
            <person name="Heiman D."/>
            <person name="Hepburn T."/>
            <person name="Howarth C."/>
            <person name="Jen D."/>
            <person name="Larson L."/>
            <person name="Lewis B."/>
            <person name="Mehta T."/>
            <person name="Park D."/>
            <person name="Pearson M."/>
            <person name="Roberts A."/>
            <person name="Saif S."/>
            <person name="Shea T."/>
            <person name="Shenoy N."/>
            <person name="Sisk P."/>
            <person name="Stolte C."/>
            <person name="Sykes S."/>
            <person name="Walk T."/>
            <person name="White J."/>
            <person name="Yandava C."/>
            <person name="Liu Y."/>
            <person name="Xu Q."/>
            <person name="Lander E."/>
            <person name="Nusbaum C."/>
            <person name="Galagan J."/>
            <person name="Birren B."/>
        </authorList>
    </citation>
    <scope>NUCLEOTIDE SEQUENCE [LARGE SCALE GENOMIC DNA]</scope>
    <source>
        <strain evidence="2 3">101-4-CHN</strain>
    </source>
</reference>
<dbReference type="HOGENOM" id="CLU_132888_2_2_9"/>
<dbReference type="PROSITE" id="PS51729">
    <property type="entry name" value="GNAT_YJDJ"/>
    <property type="match status" value="1"/>
</dbReference>
<organism evidence="2 3">
    <name type="scientific">Limosilactobacillus coleohominis 101-4-CHN</name>
    <dbReference type="NCBI Taxonomy" id="575594"/>
    <lineage>
        <taxon>Bacteria</taxon>
        <taxon>Bacillati</taxon>
        <taxon>Bacillota</taxon>
        <taxon>Bacilli</taxon>
        <taxon>Lactobacillales</taxon>
        <taxon>Lactobacillaceae</taxon>
        <taxon>Limosilactobacillus</taxon>
    </lineage>
</organism>
<keyword evidence="3" id="KW-1185">Reference proteome</keyword>
<dbReference type="SUPFAM" id="SSF55729">
    <property type="entry name" value="Acyl-CoA N-acyltransferases (Nat)"/>
    <property type="match status" value="1"/>
</dbReference>
<accession>C7XWE5</accession>
<dbReference type="AlphaFoldDB" id="C7XWE5"/>
<protein>
    <recommendedName>
        <fullName evidence="1">N-acetyltransferase domain-containing protein</fullName>
    </recommendedName>
</protein>
<dbReference type="EMBL" id="GG698804">
    <property type="protein sequence ID" value="EEU30205.1"/>
    <property type="molecule type" value="Genomic_DNA"/>
</dbReference>
<evidence type="ECO:0000313" key="3">
    <source>
        <dbReference type="Proteomes" id="UP000003987"/>
    </source>
</evidence>
<feature type="domain" description="N-acetyltransferase" evidence="1">
    <location>
        <begin position="15"/>
        <end position="105"/>
    </location>
</feature>
<name>C7XWE5_9LACO</name>
<dbReference type="InterPro" id="IPR031165">
    <property type="entry name" value="GNAT_YJDJ"/>
</dbReference>
<evidence type="ECO:0000313" key="2">
    <source>
        <dbReference type="EMBL" id="EEU30205.1"/>
    </source>
</evidence>
<dbReference type="Pfam" id="PF14542">
    <property type="entry name" value="Acetyltransf_CG"/>
    <property type="match status" value="1"/>
</dbReference>
<proteinExistence type="predicted"/>
<dbReference type="STRING" id="575594.HMPREF0501_01210"/>
<dbReference type="Gene3D" id="3.40.630.30">
    <property type="match status" value="1"/>
</dbReference>
<dbReference type="Proteomes" id="UP000003987">
    <property type="component" value="Unassembled WGS sequence"/>
</dbReference>
<evidence type="ECO:0000259" key="1">
    <source>
        <dbReference type="PROSITE" id="PS51729"/>
    </source>
</evidence>
<sequence>MCKKRSLERSAFRMHLVVAESKISALTDDQQWAGEVSFSPVTPDSNHVVVERVFVVPEFRHRGLASQLMARFVQLAIAKQWIIKIMCPYAKQYFKLHPEAQSVLLPQDRF</sequence>
<dbReference type="eggNOG" id="COG2388">
    <property type="taxonomic scope" value="Bacteria"/>
</dbReference>